<sequence>MLIGRLFIISYAISNAATPRLLTIAFESQAYFFPASVPNPIAIDDAPSMTEM</sequence>
<keyword evidence="2" id="KW-1185">Reference proteome</keyword>
<dbReference type="AlphaFoldDB" id="A0A060HRY5"/>
<evidence type="ECO:0000313" key="1">
    <source>
        <dbReference type="EMBL" id="AIC15907.1"/>
    </source>
</evidence>
<gene>
    <name evidence="1" type="ORF">NVIE_016540</name>
</gene>
<dbReference type="HOGENOM" id="CLU_3075492_0_0_2"/>
<name>A0A060HRY5_9ARCH</name>
<protein>
    <submittedName>
        <fullName evidence="1">Uncharacterized protein</fullName>
    </submittedName>
</protein>
<proteinExistence type="predicted"/>
<dbReference type="KEGG" id="nvn:NVIE_016540"/>
<evidence type="ECO:0000313" key="2">
    <source>
        <dbReference type="Proteomes" id="UP000027093"/>
    </source>
</evidence>
<reference evidence="1 2" key="1">
    <citation type="journal article" date="2014" name="Int. J. Syst. Evol. Microbiol.">
        <title>Nitrososphaera viennensis gen. nov., sp. nov., an aerobic and mesophilic, ammonia-oxidizing archaeon from soil and a member of the archaeal phylum Thaumarchaeota.</title>
        <authorList>
            <person name="Stieglmeier M."/>
            <person name="Klingl A."/>
            <person name="Alves R.J."/>
            <person name="Rittmann S.K."/>
            <person name="Melcher M."/>
            <person name="Leisch N."/>
            <person name="Schleper C."/>
        </authorList>
    </citation>
    <scope>NUCLEOTIDE SEQUENCE [LARGE SCALE GENOMIC DNA]</scope>
    <source>
        <strain evidence="1">EN76</strain>
    </source>
</reference>
<organism evidence="1 2">
    <name type="scientific">Nitrososphaera viennensis EN76</name>
    <dbReference type="NCBI Taxonomy" id="926571"/>
    <lineage>
        <taxon>Archaea</taxon>
        <taxon>Nitrososphaerota</taxon>
        <taxon>Nitrososphaeria</taxon>
        <taxon>Nitrososphaerales</taxon>
        <taxon>Nitrososphaeraceae</taxon>
        <taxon>Nitrososphaera</taxon>
    </lineage>
</organism>
<dbReference type="Proteomes" id="UP000027093">
    <property type="component" value="Chromosome"/>
</dbReference>
<accession>A0A060HRY5</accession>
<dbReference type="EMBL" id="CP007536">
    <property type="protein sequence ID" value="AIC15907.1"/>
    <property type="molecule type" value="Genomic_DNA"/>
</dbReference>